<gene>
    <name evidence="4" type="ORF">O6P43_000184</name>
</gene>
<dbReference type="EMBL" id="JARAOO010000001">
    <property type="protein sequence ID" value="KAJ7980826.1"/>
    <property type="molecule type" value="Genomic_DNA"/>
</dbReference>
<dbReference type="AlphaFoldDB" id="A0AAD7VLY4"/>
<evidence type="ECO:0000313" key="5">
    <source>
        <dbReference type="Proteomes" id="UP001163823"/>
    </source>
</evidence>
<dbReference type="PANTHER" id="PTHR33142:SF15">
    <property type="entry name" value="CYCLIN-DEPENDENT PROTEIN KINASE INHIBITOR SMR4"/>
    <property type="match status" value="1"/>
</dbReference>
<dbReference type="GO" id="GO:0004860">
    <property type="term" value="F:protein kinase inhibitor activity"/>
    <property type="evidence" value="ECO:0007669"/>
    <property type="project" value="UniProtKB-KW"/>
</dbReference>
<evidence type="ECO:0000256" key="1">
    <source>
        <dbReference type="ARBA" id="ARBA00023013"/>
    </source>
</evidence>
<feature type="region of interest" description="Disordered" evidence="3">
    <location>
        <begin position="1"/>
        <end position="45"/>
    </location>
</feature>
<keyword evidence="2" id="KW-0131">Cell cycle</keyword>
<keyword evidence="5" id="KW-1185">Reference proteome</keyword>
<proteinExistence type="predicted"/>
<sequence length="69" mass="7657">MGDEDGCSTPKRGEFQIPTALVPPPPPRKKPFSFGEKRVPVPKKGFFQPPDLDLFFSVGPTQRQEQACV</sequence>
<protein>
    <submittedName>
        <fullName evidence="4">Cyclin-dependent kinase inhibitor</fullName>
    </submittedName>
</protein>
<evidence type="ECO:0000256" key="2">
    <source>
        <dbReference type="ARBA" id="ARBA00023306"/>
    </source>
</evidence>
<name>A0AAD7VLY4_QUISA</name>
<reference evidence="4 5" key="1">
    <citation type="journal article" date="2023" name="Science">
        <title>Elucidation of the pathway for biosynthesis of saponin adjuvants from the soapbark tree.</title>
        <authorList>
            <person name="Reed J."/>
            <person name="Orme A."/>
            <person name="El-Demerdash A."/>
            <person name="Owen C."/>
            <person name="Martin L.B.B."/>
            <person name="Misra R.C."/>
            <person name="Kikuchi S."/>
            <person name="Rejzek M."/>
            <person name="Martin A.C."/>
            <person name="Harkess A."/>
            <person name="Leebens-Mack J."/>
            <person name="Louveau T."/>
            <person name="Stephenson M.J."/>
            <person name="Osbourn A."/>
        </authorList>
    </citation>
    <scope>NUCLEOTIDE SEQUENCE [LARGE SCALE GENOMIC DNA]</scope>
    <source>
        <strain evidence="4">S10</strain>
    </source>
</reference>
<evidence type="ECO:0000256" key="3">
    <source>
        <dbReference type="SAM" id="MobiDB-lite"/>
    </source>
</evidence>
<dbReference type="KEGG" id="qsa:O6P43_000184"/>
<dbReference type="GO" id="GO:0005634">
    <property type="term" value="C:nucleus"/>
    <property type="evidence" value="ECO:0007669"/>
    <property type="project" value="TreeGrafter"/>
</dbReference>
<keyword evidence="1 4" id="KW-0649">Protein kinase inhibitor</keyword>
<dbReference type="Proteomes" id="UP001163823">
    <property type="component" value="Chromosome 1"/>
</dbReference>
<evidence type="ECO:0000313" key="4">
    <source>
        <dbReference type="EMBL" id="KAJ7980826.1"/>
    </source>
</evidence>
<organism evidence="4 5">
    <name type="scientific">Quillaja saponaria</name>
    <name type="common">Soap bark tree</name>
    <dbReference type="NCBI Taxonomy" id="32244"/>
    <lineage>
        <taxon>Eukaryota</taxon>
        <taxon>Viridiplantae</taxon>
        <taxon>Streptophyta</taxon>
        <taxon>Embryophyta</taxon>
        <taxon>Tracheophyta</taxon>
        <taxon>Spermatophyta</taxon>
        <taxon>Magnoliopsida</taxon>
        <taxon>eudicotyledons</taxon>
        <taxon>Gunneridae</taxon>
        <taxon>Pentapetalae</taxon>
        <taxon>rosids</taxon>
        <taxon>fabids</taxon>
        <taxon>Fabales</taxon>
        <taxon>Quillajaceae</taxon>
        <taxon>Quillaja</taxon>
    </lineage>
</organism>
<dbReference type="PANTHER" id="PTHR33142">
    <property type="entry name" value="CYCLIN-DEPENDENT PROTEIN KINASE INHIBITOR SMR13"/>
    <property type="match status" value="1"/>
</dbReference>
<comment type="caution">
    <text evidence="4">The sequence shown here is derived from an EMBL/GenBank/DDBJ whole genome shotgun (WGS) entry which is preliminary data.</text>
</comment>
<dbReference type="InterPro" id="IPR040389">
    <property type="entry name" value="SMR"/>
</dbReference>
<dbReference type="GO" id="GO:0032875">
    <property type="term" value="P:regulation of DNA endoreduplication"/>
    <property type="evidence" value="ECO:0007669"/>
    <property type="project" value="InterPro"/>
</dbReference>
<accession>A0AAD7VLY4</accession>